<feature type="transmembrane region" description="Helical" evidence="1">
    <location>
        <begin position="46"/>
        <end position="67"/>
    </location>
</feature>
<keyword evidence="1" id="KW-0812">Transmembrane</keyword>
<keyword evidence="1" id="KW-0472">Membrane</keyword>
<protein>
    <submittedName>
        <fullName evidence="2">Type VII secretion protein EccB</fullName>
    </submittedName>
</protein>
<gene>
    <name evidence="2" type="primary">eccB</name>
    <name evidence="2" type="ORF">OS123_06205</name>
</gene>
<dbReference type="GO" id="GO:0005576">
    <property type="term" value="C:extracellular region"/>
    <property type="evidence" value="ECO:0007669"/>
    <property type="project" value="TreeGrafter"/>
</dbReference>
<dbReference type="InterPro" id="IPR044857">
    <property type="entry name" value="T7SS_EccB_R1"/>
</dbReference>
<accession>A0A9Q4CCA0</accession>
<dbReference type="PANTHER" id="PTHR40765:SF2">
    <property type="entry name" value="ESX-2 SECRETION SYSTEM ATPASE ECCB2"/>
    <property type="match status" value="1"/>
</dbReference>
<dbReference type="PANTHER" id="PTHR40765">
    <property type="entry name" value="ESX-2 SECRETION SYSTEM ATPASE ECCB2"/>
    <property type="match status" value="1"/>
</dbReference>
<proteinExistence type="predicted"/>
<dbReference type="InterPro" id="IPR007795">
    <property type="entry name" value="T7SS_EccB"/>
</dbReference>
<comment type="caution">
    <text evidence="2">The sequence shown here is derived from an EMBL/GenBank/DDBJ whole genome shotgun (WGS) entry which is preliminary data.</text>
</comment>
<evidence type="ECO:0000313" key="2">
    <source>
        <dbReference type="EMBL" id="MCX7538131.1"/>
    </source>
</evidence>
<name>A0A9Q4CCA0_9CORY</name>
<keyword evidence="1" id="KW-1133">Transmembrane helix</keyword>
<dbReference type="Pfam" id="PF05108">
    <property type="entry name" value="T7SS_ESX1_EccB"/>
    <property type="match status" value="2"/>
</dbReference>
<dbReference type="EMBL" id="JAPMKX010000002">
    <property type="protein sequence ID" value="MCX7538131.1"/>
    <property type="molecule type" value="Genomic_DNA"/>
</dbReference>
<reference evidence="2" key="1">
    <citation type="submission" date="2022-11" db="EMBL/GenBank/DDBJ databases">
        <title>Corynebacterium sp. isolated from Penguins.</title>
        <authorList>
            <person name="Sedlar K."/>
            <person name="Svec P."/>
        </authorList>
    </citation>
    <scope>NUCLEOTIDE SEQUENCE</scope>
    <source>
        <strain evidence="2">P5875</strain>
    </source>
</reference>
<sequence>MTHFPLPTTRAQVSGHRFLVRRLEHGLVTGDTRMIHDPLGRRRRGILFGVAGCVLAGLAAGALALFVPEPDPGDAAVVRAESGALYSRIDGRLHPVGNLVSARLIAGSDVEPVNAADSVLAELDRGVPVGIPGAPGAVAGTIPDDLVWSVCRSTVDVTVAFGPPPPPPPADSGVYTRVRGVDHVVTTAGRVALPDPTTRFGRVLRRRLGITADTPVWEPPPELLNAIRELPPYERPPNSGVLLGNGRESWLLRADGILRLSPLQRGILLDLGAAERAVPQDGPAARPDATPEDIRLPATVLDWIDPEQAVICAIGDDGHLGVIGDTASAPGIYAPGAGVALSGDSTATRYAPTVVNGIGVDTGHGYYLIADTGLRHSVGTAGELAVIGAASPARAPWSIIRLLPAGESLNRERALEPRY</sequence>
<evidence type="ECO:0000313" key="3">
    <source>
        <dbReference type="Proteomes" id="UP001070238"/>
    </source>
</evidence>
<evidence type="ECO:0000256" key="1">
    <source>
        <dbReference type="SAM" id="Phobius"/>
    </source>
</evidence>
<dbReference type="Proteomes" id="UP001070238">
    <property type="component" value="Unassembled WGS sequence"/>
</dbReference>
<dbReference type="Gene3D" id="3.30.2390.20">
    <property type="entry name" value="Type VII secretion system EccB, repeat 1 domain"/>
    <property type="match status" value="1"/>
</dbReference>
<dbReference type="RefSeq" id="WP_248113194.1">
    <property type="nucleotide sequence ID" value="NZ_JALNJF010000002.1"/>
</dbReference>
<dbReference type="NCBIfam" id="TIGR03919">
    <property type="entry name" value="T7SS_EccB"/>
    <property type="match status" value="1"/>
</dbReference>
<dbReference type="AlphaFoldDB" id="A0A9Q4CCA0"/>
<organism evidence="2 3">
    <name type="scientific">Corynebacterium antarcticum</name>
    <dbReference type="NCBI Taxonomy" id="2800405"/>
    <lineage>
        <taxon>Bacteria</taxon>
        <taxon>Bacillati</taxon>
        <taxon>Actinomycetota</taxon>
        <taxon>Actinomycetes</taxon>
        <taxon>Mycobacteriales</taxon>
        <taxon>Corynebacteriaceae</taxon>
        <taxon>Corynebacterium</taxon>
    </lineage>
</organism>